<evidence type="ECO:0000259" key="1">
    <source>
        <dbReference type="PROSITE" id="PS50844"/>
    </source>
</evidence>
<gene>
    <name evidence="2" type="ORF">A2557_11660</name>
</gene>
<dbReference type="Pfam" id="PF08666">
    <property type="entry name" value="SAF"/>
    <property type="match status" value="1"/>
</dbReference>
<organism evidence="2 3">
    <name type="scientific">Candidatus Lambdaproteobacteria bacterium RIFOXYD2_FULL_56_26</name>
    <dbReference type="NCBI Taxonomy" id="1817773"/>
    <lineage>
        <taxon>Bacteria</taxon>
        <taxon>Pseudomonadati</taxon>
        <taxon>Pseudomonadota</taxon>
        <taxon>Candidatus Lambdaproteobacteria</taxon>
    </lineage>
</organism>
<dbReference type="PANTHER" id="PTHR42966">
    <property type="entry name" value="N-ACETYLNEURAMINATE SYNTHASE"/>
    <property type="match status" value="1"/>
</dbReference>
<dbReference type="CDD" id="cd11615">
    <property type="entry name" value="SAF_NeuB_like"/>
    <property type="match status" value="1"/>
</dbReference>
<dbReference type="InterPro" id="IPR013785">
    <property type="entry name" value="Aldolase_TIM"/>
</dbReference>
<proteinExistence type="predicted"/>
<name>A0A1F6H0G0_9PROT</name>
<dbReference type="GO" id="GO:0016051">
    <property type="term" value="P:carbohydrate biosynthetic process"/>
    <property type="evidence" value="ECO:0007669"/>
    <property type="project" value="InterPro"/>
</dbReference>
<dbReference type="SUPFAM" id="SSF51569">
    <property type="entry name" value="Aldolase"/>
    <property type="match status" value="1"/>
</dbReference>
<dbReference type="Proteomes" id="UP000177583">
    <property type="component" value="Unassembled WGS sequence"/>
</dbReference>
<evidence type="ECO:0000313" key="2">
    <source>
        <dbReference type="EMBL" id="OGH03888.1"/>
    </source>
</evidence>
<dbReference type="Pfam" id="PF03102">
    <property type="entry name" value="NeuB"/>
    <property type="match status" value="1"/>
</dbReference>
<dbReference type="InterPro" id="IPR013132">
    <property type="entry name" value="PseI/NeuA/B-like_N"/>
</dbReference>
<dbReference type="GO" id="GO:0047444">
    <property type="term" value="F:N-acylneuraminate-9-phosphate synthase activity"/>
    <property type="evidence" value="ECO:0007669"/>
    <property type="project" value="TreeGrafter"/>
</dbReference>
<accession>A0A1F6H0G0</accession>
<dbReference type="Gene3D" id="3.90.1210.10">
    <property type="entry name" value="Antifreeze-like/N-acetylneuraminic acid synthase C-terminal domain"/>
    <property type="match status" value="1"/>
</dbReference>
<dbReference type="InterPro" id="IPR020007">
    <property type="entry name" value="NeuB/NeuA"/>
</dbReference>
<dbReference type="EMBL" id="MFNF01000010">
    <property type="protein sequence ID" value="OGH03888.1"/>
    <property type="molecule type" value="Genomic_DNA"/>
</dbReference>
<dbReference type="NCBIfam" id="TIGR03569">
    <property type="entry name" value="NeuB_NnaB"/>
    <property type="match status" value="1"/>
</dbReference>
<dbReference type="AlphaFoldDB" id="A0A1F6H0G0"/>
<dbReference type="SUPFAM" id="SSF51269">
    <property type="entry name" value="AFP III-like domain"/>
    <property type="match status" value="1"/>
</dbReference>
<dbReference type="PROSITE" id="PS50844">
    <property type="entry name" value="AFP_LIKE"/>
    <property type="match status" value="1"/>
</dbReference>
<dbReference type="PANTHER" id="PTHR42966:SF1">
    <property type="entry name" value="SIALIC ACID SYNTHASE"/>
    <property type="match status" value="1"/>
</dbReference>
<dbReference type="InterPro" id="IPR036732">
    <property type="entry name" value="AFP_Neu5c_C_sf"/>
</dbReference>
<dbReference type="InterPro" id="IPR013974">
    <property type="entry name" value="SAF"/>
</dbReference>
<reference evidence="2 3" key="1">
    <citation type="journal article" date="2016" name="Nat. Commun.">
        <title>Thousands of microbial genomes shed light on interconnected biogeochemical processes in an aquifer system.</title>
        <authorList>
            <person name="Anantharaman K."/>
            <person name="Brown C.T."/>
            <person name="Hug L.A."/>
            <person name="Sharon I."/>
            <person name="Castelle C.J."/>
            <person name="Probst A.J."/>
            <person name="Thomas B.C."/>
            <person name="Singh A."/>
            <person name="Wilkins M.J."/>
            <person name="Karaoz U."/>
            <person name="Brodie E.L."/>
            <person name="Williams K.H."/>
            <person name="Hubbard S.S."/>
            <person name="Banfield J.F."/>
        </authorList>
    </citation>
    <scope>NUCLEOTIDE SEQUENCE [LARGE SCALE GENOMIC DNA]</scope>
</reference>
<dbReference type="InterPro" id="IPR006190">
    <property type="entry name" value="SAF_AFP_Neu5Ac"/>
</dbReference>
<dbReference type="InterPro" id="IPR057736">
    <property type="entry name" value="SAF_PseI/NeuA/NeuB"/>
</dbReference>
<comment type="caution">
    <text evidence="2">The sequence shown here is derived from an EMBL/GenBank/DDBJ whole genome shotgun (WGS) entry which is preliminary data.</text>
</comment>
<dbReference type="Gene3D" id="3.20.20.70">
    <property type="entry name" value="Aldolase class I"/>
    <property type="match status" value="1"/>
</dbReference>
<evidence type="ECO:0000313" key="3">
    <source>
        <dbReference type="Proteomes" id="UP000177583"/>
    </source>
</evidence>
<dbReference type="InterPro" id="IPR051690">
    <property type="entry name" value="PseI-like"/>
</dbReference>
<dbReference type="SMART" id="SM00858">
    <property type="entry name" value="SAF"/>
    <property type="match status" value="1"/>
</dbReference>
<sequence length="338" mass="36771">MDSSVSRILIIAEAGVNHNGSLEMAKELIEVAAKAGADYVKFQTFVAKKLVAHHAPQAEYQKTNTGKVESQLEMIERLELDHSAHEVLIDHAKKMGIGFLSTPFDFESIDLLYRLGLSIFKVPSGELTNLPYLRKVASLKKPVILSTGMALLGEVEAALEVFLAQGYQRDQVTILHCTTEYPAPLAEVNLKAMVTLGQAFGTQIGYSDHTQGIEVPIAAAALGARVIEKHFTLDKTLPGPDHQASLEPAELVAMVRGIRNIELALGDGVKRLSPSEAKNKAIARKSIVAAQVIKAGEVFSEHNLALKRPGNGLSPMLWDQVVGRKAQRDFVPDELIEL</sequence>
<feature type="domain" description="AFP-like" evidence="1">
    <location>
        <begin position="286"/>
        <end position="338"/>
    </location>
</feature>
<protein>
    <submittedName>
        <fullName evidence="2">N-acetylneuraminate synthase</fullName>
    </submittedName>
</protein>